<accession>A0A8H7USS8</accession>
<keyword evidence="3" id="KW-1185">Reference proteome</keyword>
<evidence type="ECO:0000256" key="1">
    <source>
        <dbReference type="SAM" id="MobiDB-lite"/>
    </source>
</evidence>
<dbReference type="OrthoDB" id="2269275at2759"/>
<dbReference type="AlphaFoldDB" id="A0A8H7USS8"/>
<gene>
    <name evidence="2" type="ORF">INT47_006900</name>
</gene>
<reference evidence="2" key="1">
    <citation type="submission" date="2020-12" db="EMBL/GenBank/DDBJ databases">
        <title>Metabolic potential, ecology and presence of endohyphal bacteria is reflected in genomic diversity of Mucoromycotina.</title>
        <authorList>
            <person name="Muszewska A."/>
            <person name="Okrasinska A."/>
            <person name="Steczkiewicz K."/>
            <person name="Drgas O."/>
            <person name="Orlowska M."/>
            <person name="Perlinska-Lenart U."/>
            <person name="Aleksandrzak-Piekarczyk T."/>
            <person name="Szatraj K."/>
            <person name="Zielenkiewicz U."/>
            <person name="Pilsyk S."/>
            <person name="Malc E."/>
            <person name="Mieczkowski P."/>
            <person name="Kruszewska J.S."/>
            <person name="Biernat P."/>
            <person name="Pawlowska J."/>
        </authorList>
    </citation>
    <scope>NUCLEOTIDE SEQUENCE</scope>
    <source>
        <strain evidence="2">WA0000017839</strain>
    </source>
</reference>
<feature type="compositionally biased region" description="Low complexity" evidence="1">
    <location>
        <begin position="72"/>
        <end position="83"/>
    </location>
</feature>
<comment type="caution">
    <text evidence="2">The sequence shown here is derived from an EMBL/GenBank/DDBJ whole genome shotgun (WGS) entry which is preliminary data.</text>
</comment>
<name>A0A8H7USS8_9FUNG</name>
<feature type="region of interest" description="Disordered" evidence="1">
    <location>
        <begin position="65"/>
        <end position="167"/>
    </location>
</feature>
<dbReference type="Proteomes" id="UP000603453">
    <property type="component" value="Unassembled WGS sequence"/>
</dbReference>
<sequence length="660" mass="76885">MTALTAKLEALDLHQLIPLIDSNETTHENVKQSMAESWKTDKDDYYFDNDAASPAEGYYIFRRQYEQDNRPRNNYNDYYNNRNSYHPSGKRPHAYNQYHDHKEYPQPSYNNQRPYIYSDNAHQGQPPSNYNSQQKGYQYQPGPPSNQNSHANNEPMDTDTYDAPGPSALLTQPYQPIAPKAPILTNQAINLPTRENIIHNIESNGDIVNNIKNNKTKIRRKITPLSERIAYDITEDVLNRKADINDQDQVTNLKTRTMKYTYAAQDKITPDGPINSVESIIDNDLSDDSDSDLNESSEESDELVPESSDEESVNDLYILEDTYGEIRKISHKKDIIYMEDNPDVPDNYLIKLQSAIYLSPYSKTSFTIKPMNLSVSQMEETKFMLFITNDKLHDRNSTWQPASSYLAHYGDVITIYLINNSDSIIELSSQEIIGELDVLNIDDIAEMDCYKVRKYTAEDLFHMEEVHNPPQKKMENKRKDYKPGFKVGDIVKLYRNNISTSWSGKIMIRWYEDNYCIQENLRKGANYIKHISNPDDTILKLKTHMVSIKAKVHKPHQEGLQVKGAAKRLEDQRTKKLYEIKDSFYQYDITKKKIIHLEDKKNNLLKQQLLPYLKEELHLLRLLYNDSTDQYQKEQKKFLKTIIGDDNKTTAFIKKHLKHI</sequence>
<organism evidence="2 3">
    <name type="scientific">Mucor saturninus</name>
    <dbReference type="NCBI Taxonomy" id="64648"/>
    <lineage>
        <taxon>Eukaryota</taxon>
        <taxon>Fungi</taxon>
        <taxon>Fungi incertae sedis</taxon>
        <taxon>Mucoromycota</taxon>
        <taxon>Mucoromycotina</taxon>
        <taxon>Mucoromycetes</taxon>
        <taxon>Mucorales</taxon>
        <taxon>Mucorineae</taxon>
        <taxon>Mucoraceae</taxon>
        <taxon>Mucor</taxon>
    </lineage>
</organism>
<evidence type="ECO:0000313" key="3">
    <source>
        <dbReference type="Proteomes" id="UP000603453"/>
    </source>
</evidence>
<protein>
    <submittedName>
        <fullName evidence="2">Uncharacterized protein</fullName>
    </submittedName>
</protein>
<evidence type="ECO:0000313" key="2">
    <source>
        <dbReference type="EMBL" id="KAG2190733.1"/>
    </source>
</evidence>
<feature type="region of interest" description="Disordered" evidence="1">
    <location>
        <begin position="273"/>
        <end position="314"/>
    </location>
</feature>
<proteinExistence type="predicted"/>
<feature type="compositionally biased region" description="Acidic residues" evidence="1">
    <location>
        <begin position="284"/>
        <end position="313"/>
    </location>
</feature>
<dbReference type="EMBL" id="JAEPRD010000580">
    <property type="protein sequence ID" value="KAG2190733.1"/>
    <property type="molecule type" value="Genomic_DNA"/>
</dbReference>
<feature type="compositionally biased region" description="Polar residues" evidence="1">
    <location>
        <begin position="120"/>
        <end position="132"/>
    </location>
</feature>